<proteinExistence type="predicted"/>
<evidence type="ECO:0000256" key="1">
    <source>
        <dbReference type="SAM" id="SignalP"/>
    </source>
</evidence>
<feature type="signal peptide" evidence="1">
    <location>
        <begin position="1"/>
        <end position="18"/>
    </location>
</feature>
<sequence>MKLLSTIVALLLCLNVMAQGTEPDKSPLDVAYSPNNFPQSKINGKNTSKPNARVLYSRPQLKGRNIFGNEVAFGEIWRLGANEATEIELFKSSLFGGKKLAKGRYSMFCIPNATSWTIIINKDLDGWGAFNYNQANDVIRVAVPTKAEEVPAEYFTMYFDASNNLVIKWDSVSVSIPIKFNAI</sequence>
<comment type="caution">
    <text evidence="2">The sequence shown here is derived from an EMBL/GenBank/DDBJ whole genome shotgun (WGS) entry which is preliminary data.</text>
</comment>
<evidence type="ECO:0000313" key="3">
    <source>
        <dbReference type="Proteomes" id="UP001210231"/>
    </source>
</evidence>
<feature type="chain" id="PRO_5045053540" evidence="1">
    <location>
        <begin position="19"/>
        <end position="183"/>
    </location>
</feature>
<keyword evidence="3" id="KW-1185">Reference proteome</keyword>
<protein>
    <submittedName>
        <fullName evidence="2">DUF2911 domain-containing protein</fullName>
    </submittedName>
</protein>
<accession>A0ABT4ULV2</accession>
<dbReference type="RefSeq" id="WP_407031911.1">
    <property type="nucleotide sequence ID" value="NZ_JAQGEF010000014.1"/>
</dbReference>
<keyword evidence="1" id="KW-0732">Signal</keyword>
<name>A0ABT4ULV2_9BACT</name>
<organism evidence="2 3">
    <name type="scientific">Polluticaenibacter yanchengensis</name>
    <dbReference type="NCBI Taxonomy" id="3014562"/>
    <lineage>
        <taxon>Bacteria</taxon>
        <taxon>Pseudomonadati</taxon>
        <taxon>Bacteroidota</taxon>
        <taxon>Chitinophagia</taxon>
        <taxon>Chitinophagales</taxon>
        <taxon>Chitinophagaceae</taxon>
        <taxon>Polluticaenibacter</taxon>
    </lineage>
</organism>
<reference evidence="2 3" key="1">
    <citation type="submission" date="2022-12" db="EMBL/GenBank/DDBJ databases">
        <title>Chitinophagaceae gen. sp. nov., a new member of the family Chitinophagaceae, isolated from soil in a chemical factory.</title>
        <authorList>
            <person name="Ke Z."/>
        </authorList>
    </citation>
    <scope>NUCLEOTIDE SEQUENCE [LARGE SCALE GENOMIC DNA]</scope>
    <source>
        <strain evidence="2 3">LY-5</strain>
    </source>
</reference>
<dbReference type="InterPro" id="IPR021314">
    <property type="entry name" value="DUF2911"/>
</dbReference>
<gene>
    <name evidence="2" type="ORF">O3P16_12255</name>
</gene>
<evidence type="ECO:0000313" key="2">
    <source>
        <dbReference type="EMBL" id="MDA3615584.1"/>
    </source>
</evidence>
<dbReference type="EMBL" id="JAQGEF010000014">
    <property type="protein sequence ID" value="MDA3615584.1"/>
    <property type="molecule type" value="Genomic_DNA"/>
</dbReference>
<dbReference type="Pfam" id="PF11138">
    <property type="entry name" value="DUF2911"/>
    <property type="match status" value="1"/>
</dbReference>
<dbReference type="Proteomes" id="UP001210231">
    <property type="component" value="Unassembled WGS sequence"/>
</dbReference>